<evidence type="ECO:0000259" key="1">
    <source>
        <dbReference type="PROSITE" id="PS50994"/>
    </source>
</evidence>
<dbReference type="GO" id="GO:0015074">
    <property type="term" value="P:DNA integration"/>
    <property type="evidence" value="ECO:0007669"/>
    <property type="project" value="InterPro"/>
</dbReference>
<reference evidence="2 4" key="1">
    <citation type="submission" date="2019-01" db="EMBL/GenBank/DDBJ databases">
        <title>PMF-metabolizing Aryl O-demethylase.</title>
        <authorList>
            <person name="Kim M."/>
        </authorList>
    </citation>
    <scope>NUCLEOTIDE SEQUENCE [LARGE SCALE GENOMIC DNA]</scope>
    <source>
        <strain evidence="2 4">PMF1</strain>
    </source>
</reference>
<dbReference type="InterPro" id="IPR001584">
    <property type="entry name" value="Integrase_cat-core"/>
</dbReference>
<dbReference type="PANTHER" id="PTHR35004:SF7">
    <property type="entry name" value="INTEGRASE PROTEIN"/>
    <property type="match status" value="1"/>
</dbReference>
<dbReference type="KEGG" id="bpro:PMF13cell1_04901"/>
<accession>A0A4P6LYS4</accession>
<dbReference type="AlphaFoldDB" id="A0A4P6LYS4"/>
<evidence type="ECO:0000313" key="2">
    <source>
        <dbReference type="EMBL" id="QBE97062.1"/>
    </source>
</evidence>
<dbReference type="InterPro" id="IPR036397">
    <property type="entry name" value="RNaseH_sf"/>
</dbReference>
<dbReference type="SUPFAM" id="SSF53098">
    <property type="entry name" value="Ribonuclease H-like"/>
    <property type="match status" value="1"/>
</dbReference>
<dbReference type="PROSITE" id="PS50994">
    <property type="entry name" value="INTEGRASE"/>
    <property type="match status" value="1"/>
</dbReference>
<evidence type="ECO:0000313" key="4">
    <source>
        <dbReference type="Proteomes" id="UP000289794"/>
    </source>
</evidence>
<dbReference type="InterPro" id="IPR047797">
    <property type="entry name" value="ISNCY_transpos"/>
</dbReference>
<dbReference type="PANTHER" id="PTHR35004">
    <property type="entry name" value="TRANSPOSASE RV3428C-RELATED"/>
    <property type="match status" value="1"/>
</dbReference>
<dbReference type="KEGG" id="bpro:PMF13cell1_02611"/>
<dbReference type="EMBL" id="CP035945">
    <property type="protein sequence ID" value="QBE97062.1"/>
    <property type="molecule type" value="Genomic_DNA"/>
</dbReference>
<dbReference type="InterPro" id="IPR012337">
    <property type="entry name" value="RNaseH-like_sf"/>
</dbReference>
<name>A0A4P6LYS4_9FIRM</name>
<dbReference type="EMBL" id="CP035945">
    <property type="protein sequence ID" value="QBE99327.1"/>
    <property type="molecule type" value="Genomic_DNA"/>
</dbReference>
<protein>
    <recommendedName>
        <fullName evidence="1">Integrase catalytic domain-containing protein</fullName>
    </recommendedName>
</protein>
<dbReference type="Gene3D" id="3.30.420.10">
    <property type="entry name" value="Ribonuclease H-like superfamily/Ribonuclease H"/>
    <property type="match status" value="1"/>
</dbReference>
<proteinExistence type="predicted"/>
<dbReference type="Proteomes" id="UP000289794">
    <property type="component" value="Chromosome"/>
</dbReference>
<dbReference type="NCBIfam" id="NF033594">
    <property type="entry name" value="transpos_ISNCY_2"/>
    <property type="match status" value="1"/>
</dbReference>
<sequence>MIMSLYTTNDYVPKRNCSILKPLVIEERGGLIRKVILTLNENEKYLTIKKLVDTNGNKQTAALKIGCTTRHINRLIAGYKDSGKAFFVHGNHAHKPATTIPDDTKSLVYNLYRTKYFEANLTHYQELLSEMEDIHLSVSSISSILRKEHILSPKAHRSTKKKLKKELKALKSKAKTKKQQATLQSSILDIDEAHPRHPRSAFFGEMIQMDASEYYWFGNVKAHLHIAVDDASGTLVGAWFDMQETLNGYYNVLHQILDDYGIPYQFFTDNRTVFEYKRKVDTNVEKDTFTQFGYACKQLGIDIRTSSIPQTKGRVERMNATLQSRLPVELRLNNVSSIDEANKFLNSYIKKFNKRFALPLDSIKSVFETQPDSDKINLTLAVLSSRKIDNGSCLKYHNDYYLPVDANGHAVYHRKSTSVMVIKAFDGALYSCIGEQVYSLEKLPEHHLASKAFDLAVLPEKPKKKYIPPMSHPWKKASFDKYMKKQAHRKKAA</sequence>
<organism evidence="2 4">
    <name type="scientific">Blautia producta</name>
    <dbReference type="NCBI Taxonomy" id="33035"/>
    <lineage>
        <taxon>Bacteria</taxon>
        <taxon>Bacillati</taxon>
        <taxon>Bacillota</taxon>
        <taxon>Clostridia</taxon>
        <taxon>Lachnospirales</taxon>
        <taxon>Lachnospiraceae</taxon>
        <taxon>Blautia</taxon>
    </lineage>
</organism>
<feature type="domain" description="Integrase catalytic" evidence="1">
    <location>
        <begin position="194"/>
        <end position="379"/>
    </location>
</feature>
<evidence type="ECO:0000313" key="3">
    <source>
        <dbReference type="EMBL" id="QBE99327.1"/>
    </source>
</evidence>
<dbReference type="GO" id="GO:0003676">
    <property type="term" value="F:nucleic acid binding"/>
    <property type="evidence" value="ECO:0007669"/>
    <property type="project" value="InterPro"/>
</dbReference>
<gene>
    <name evidence="2" type="ORF">PMF13cell1_02611</name>
    <name evidence="3" type="ORF">PMF13cell1_04901</name>
</gene>